<evidence type="ECO:0000256" key="2">
    <source>
        <dbReference type="ARBA" id="ARBA00023180"/>
    </source>
</evidence>
<dbReference type="InterPro" id="IPR013783">
    <property type="entry name" value="Ig-like_fold"/>
</dbReference>
<dbReference type="EMBL" id="DVHI01000025">
    <property type="protein sequence ID" value="HIR62205.1"/>
    <property type="molecule type" value="Genomic_DNA"/>
</dbReference>
<reference evidence="5" key="2">
    <citation type="journal article" date="2021" name="PeerJ">
        <title>Extensive microbial diversity within the chicken gut microbiome revealed by metagenomics and culture.</title>
        <authorList>
            <person name="Gilroy R."/>
            <person name="Ravi A."/>
            <person name="Getino M."/>
            <person name="Pursley I."/>
            <person name="Horton D.L."/>
            <person name="Alikhan N.F."/>
            <person name="Baker D."/>
            <person name="Gharbi K."/>
            <person name="Hall N."/>
            <person name="Watson M."/>
            <person name="Adriaenssens E.M."/>
            <person name="Foster-Nyarko E."/>
            <person name="Jarju S."/>
            <person name="Secka A."/>
            <person name="Antonio M."/>
            <person name="Oren A."/>
            <person name="Chaudhuri R.R."/>
            <person name="La Ragione R."/>
            <person name="Hildebrand F."/>
            <person name="Pallen M.J."/>
        </authorList>
    </citation>
    <scope>NUCLEOTIDE SEQUENCE</scope>
    <source>
        <strain evidence="5">ChiHjej13B12-12457</strain>
    </source>
</reference>
<comment type="caution">
    <text evidence="5">The sequence shown here is derived from an EMBL/GenBank/DDBJ whole genome shotgun (WGS) entry which is preliminary data.</text>
</comment>
<feature type="chain" id="PRO_5039390874" evidence="3">
    <location>
        <begin position="23"/>
        <end position="615"/>
    </location>
</feature>
<keyword evidence="3" id="KW-0732">Signal</keyword>
<dbReference type="PANTHER" id="PTHR42970">
    <property type="entry name" value="PECTATE LYASE C-RELATED"/>
    <property type="match status" value="1"/>
</dbReference>
<evidence type="ECO:0000313" key="6">
    <source>
        <dbReference type="Proteomes" id="UP000886744"/>
    </source>
</evidence>
<dbReference type="Gene3D" id="2.60.40.10">
    <property type="entry name" value="Immunoglobulins"/>
    <property type="match status" value="1"/>
</dbReference>
<dbReference type="InterPro" id="IPR052063">
    <property type="entry name" value="Polysaccharide_Lyase_1"/>
</dbReference>
<dbReference type="Proteomes" id="UP000886744">
    <property type="component" value="Unassembled WGS sequence"/>
</dbReference>
<dbReference type="SMART" id="SM00060">
    <property type="entry name" value="FN3"/>
    <property type="match status" value="1"/>
</dbReference>
<dbReference type="GO" id="GO:0046872">
    <property type="term" value="F:metal ion binding"/>
    <property type="evidence" value="ECO:0007669"/>
    <property type="project" value="UniProtKB-KW"/>
</dbReference>
<dbReference type="PROSITE" id="PS51257">
    <property type="entry name" value="PROKAR_LIPOPROTEIN"/>
    <property type="match status" value="1"/>
</dbReference>
<evidence type="ECO:0000256" key="3">
    <source>
        <dbReference type="SAM" id="SignalP"/>
    </source>
</evidence>
<dbReference type="PANTHER" id="PTHR42970:SF1">
    <property type="entry name" value="PECTATE LYASE C-RELATED"/>
    <property type="match status" value="1"/>
</dbReference>
<evidence type="ECO:0000256" key="1">
    <source>
        <dbReference type="ARBA" id="ARBA00022723"/>
    </source>
</evidence>
<dbReference type="Gene3D" id="2.160.20.10">
    <property type="entry name" value="Single-stranded right-handed beta-helix, Pectin lyase-like"/>
    <property type="match status" value="1"/>
</dbReference>
<dbReference type="SUPFAM" id="SSF49265">
    <property type="entry name" value="Fibronectin type III"/>
    <property type="match status" value="1"/>
</dbReference>
<protein>
    <submittedName>
        <fullName evidence="5">Fibronectin type III domain-containing protein</fullName>
    </submittedName>
</protein>
<feature type="domain" description="Fibronectin type-III" evidence="4">
    <location>
        <begin position="40"/>
        <end position="129"/>
    </location>
</feature>
<sequence length="615" mass="66364">MKNNLRQLTLLALLLASPSAIFCGCDKTPVPEEEDLNGGVPQNVRLVASDGTSLTFAWSPVNGADYYYWRLLEADGEQHSASSTKDTAVVLSELVTGTAYSFSVRSHSGLTDSEFSEAVEGIPGGLPEPPEVTDDLIAELGLPEDENDELVRAFPTAQGCGMFTTGGRGGEIYRVTNLNDNGTGSLRWAIDHEGPRTIVFDVGGTINLSRSLDINDGDITIAGQTAPGDGICLAGYPINIKADNVIIRFIRVRTGDGNGSGEKDADALFARDHSNIIIDHCSFSWSTDECASAYDNSNFTMQWCILSESLRNSVHPKGNHGYGGIWGGTPASFHHNLIAHNSSRTPRLCGSRYTGKPENEKTEIVNNVFYNWGPVNGGYAGEGGSFNFINNYYKPGAATNQKKDLVDRIFSPNEDEGGSDHDPANLGEWGKFHLSGNVFDGSSPYMNPSYMSLIDEVNADNWLGLQPKGTPDGGEESIRSESPFDISYNGSYIDMQSAQDAYASVLEHVGASLHRDAVDERIINDTRGGTYTAPGSNGSTGGIIDSQNDVGGWPTYTSGEPWTDTDGDGIPDDWEDHFGLVKTNPADGSATTLDPTGRYTNLELWLHWLVKDIIK</sequence>
<evidence type="ECO:0000259" key="4">
    <source>
        <dbReference type="PROSITE" id="PS50853"/>
    </source>
</evidence>
<organism evidence="5 6">
    <name type="scientific">Candidatus Coprenecus avistercoris</name>
    <dbReference type="NCBI Taxonomy" id="2840730"/>
    <lineage>
        <taxon>Bacteria</taxon>
        <taxon>Pseudomonadati</taxon>
        <taxon>Bacteroidota</taxon>
        <taxon>Bacteroidia</taxon>
        <taxon>Bacteroidales</taxon>
        <taxon>Rikenellaceae</taxon>
        <taxon>Rikenellaceae incertae sedis</taxon>
        <taxon>Candidatus Coprenecus</taxon>
    </lineage>
</organism>
<dbReference type="AlphaFoldDB" id="A0A9D1DZS5"/>
<name>A0A9D1DZS5_9BACT</name>
<dbReference type="InterPro" id="IPR003961">
    <property type="entry name" value="FN3_dom"/>
</dbReference>
<dbReference type="Pfam" id="PF00041">
    <property type="entry name" value="fn3"/>
    <property type="match status" value="1"/>
</dbReference>
<accession>A0A9D1DZS5</accession>
<dbReference type="InterPro" id="IPR036116">
    <property type="entry name" value="FN3_sf"/>
</dbReference>
<proteinExistence type="predicted"/>
<dbReference type="SUPFAM" id="SSF51126">
    <property type="entry name" value="Pectin lyase-like"/>
    <property type="match status" value="1"/>
</dbReference>
<keyword evidence="1" id="KW-0479">Metal-binding</keyword>
<reference evidence="5" key="1">
    <citation type="submission" date="2020-10" db="EMBL/GenBank/DDBJ databases">
        <authorList>
            <person name="Gilroy R."/>
        </authorList>
    </citation>
    <scope>NUCLEOTIDE SEQUENCE</scope>
    <source>
        <strain evidence="5">ChiHjej13B12-12457</strain>
    </source>
</reference>
<gene>
    <name evidence="5" type="ORF">IAC94_01605</name>
</gene>
<feature type="signal peptide" evidence="3">
    <location>
        <begin position="1"/>
        <end position="22"/>
    </location>
</feature>
<dbReference type="CDD" id="cd00063">
    <property type="entry name" value="FN3"/>
    <property type="match status" value="1"/>
</dbReference>
<keyword evidence="2" id="KW-0325">Glycoprotein</keyword>
<evidence type="ECO:0000313" key="5">
    <source>
        <dbReference type="EMBL" id="HIR62205.1"/>
    </source>
</evidence>
<dbReference type="InterPro" id="IPR011050">
    <property type="entry name" value="Pectin_lyase_fold/virulence"/>
</dbReference>
<dbReference type="InterPro" id="IPR012334">
    <property type="entry name" value="Pectin_lyas_fold"/>
</dbReference>
<dbReference type="PROSITE" id="PS50853">
    <property type="entry name" value="FN3"/>
    <property type="match status" value="1"/>
</dbReference>